<organism evidence="14 15">
    <name type="scientific">Diutina rugosa</name>
    <name type="common">Yeast</name>
    <name type="synonym">Candida rugosa</name>
    <dbReference type="NCBI Taxonomy" id="5481"/>
    <lineage>
        <taxon>Eukaryota</taxon>
        <taxon>Fungi</taxon>
        <taxon>Dikarya</taxon>
        <taxon>Ascomycota</taxon>
        <taxon>Saccharomycotina</taxon>
        <taxon>Pichiomycetes</taxon>
        <taxon>Debaryomycetaceae</taxon>
        <taxon>Diutina</taxon>
    </lineage>
</organism>
<dbReference type="RefSeq" id="XP_034011542.1">
    <property type="nucleotide sequence ID" value="XM_034156436.1"/>
</dbReference>
<name>A0A642UKG1_DIURU</name>
<dbReference type="PROSITE" id="PS51147">
    <property type="entry name" value="PFTA"/>
    <property type="match status" value="5"/>
</dbReference>
<comment type="similarity">
    <text evidence="2">Belongs to the protein prenyltransferase subunit alpha family.</text>
</comment>
<proteinExistence type="inferred from homology"/>
<dbReference type="Proteomes" id="UP000449547">
    <property type="component" value="Unassembled WGS sequence"/>
</dbReference>
<evidence type="ECO:0000256" key="4">
    <source>
        <dbReference type="ARBA" id="ARBA00012702"/>
    </source>
</evidence>
<dbReference type="VEuPathDB" id="FungiDB:DIURU_003650"/>
<evidence type="ECO:0000256" key="7">
    <source>
        <dbReference type="ARBA" id="ARBA00022737"/>
    </source>
</evidence>
<evidence type="ECO:0000256" key="13">
    <source>
        <dbReference type="ARBA" id="ARBA00043219"/>
    </source>
</evidence>
<accession>A0A642UKG1</accession>
<dbReference type="OrthoDB" id="272289at2759"/>
<dbReference type="InterPro" id="IPR002088">
    <property type="entry name" value="Prenyl_trans_a"/>
</dbReference>
<dbReference type="OMA" id="WAIRTFN"/>
<dbReference type="EMBL" id="SWFT01000106">
    <property type="protein sequence ID" value="KAA8900787.1"/>
    <property type="molecule type" value="Genomic_DNA"/>
</dbReference>
<keyword evidence="15" id="KW-1185">Reference proteome</keyword>
<evidence type="ECO:0000256" key="11">
    <source>
        <dbReference type="ARBA" id="ARBA00042436"/>
    </source>
</evidence>
<dbReference type="EC" id="2.5.1.59" evidence="3"/>
<dbReference type="GO" id="GO:0004660">
    <property type="term" value="F:protein farnesyltransferase activity"/>
    <property type="evidence" value="ECO:0007669"/>
    <property type="project" value="UniProtKB-EC"/>
</dbReference>
<keyword evidence="5" id="KW-0637">Prenyltransferase</keyword>
<evidence type="ECO:0000256" key="10">
    <source>
        <dbReference type="ARBA" id="ARBA00041392"/>
    </source>
</evidence>
<evidence type="ECO:0000256" key="9">
    <source>
        <dbReference type="ARBA" id="ARBA00040965"/>
    </source>
</evidence>
<dbReference type="PANTHER" id="PTHR11129:SF1">
    <property type="entry name" value="PROTEIN FARNESYLTRANSFERASE_GERANYLGERANYLTRANSFERASE TYPE-1 SUBUNIT ALPHA"/>
    <property type="match status" value="1"/>
</dbReference>
<dbReference type="AlphaFoldDB" id="A0A642UKG1"/>
<evidence type="ECO:0000256" key="12">
    <source>
        <dbReference type="ARBA" id="ARBA00043086"/>
    </source>
</evidence>
<dbReference type="GeneID" id="54782301"/>
<evidence type="ECO:0000256" key="5">
    <source>
        <dbReference type="ARBA" id="ARBA00022602"/>
    </source>
</evidence>
<reference evidence="14 15" key="1">
    <citation type="submission" date="2019-07" db="EMBL/GenBank/DDBJ databases">
        <title>Genome assembly of two rare yeast pathogens: Diutina rugosa and Trichomonascus ciferrii.</title>
        <authorList>
            <person name="Mixao V."/>
            <person name="Saus E."/>
            <person name="Hansen A."/>
            <person name="Lass-Flor C."/>
            <person name="Gabaldon T."/>
        </authorList>
    </citation>
    <scope>NUCLEOTIDE SEQUENCE [LARGE SCALE GENOMIC DNA]</scope>
    <source>
        <strain evidence="14 15">CBS 613</strain>
    </source>
</reference>
<dbReference type="GO" id="GO:0005953">
    <property type="term" value="C:CAAX-protein geranylgeranyltransferase complex"/>
    <property type="evidence" value="ECO:0007669"/>
    <property type="project" value="TreeGrafter"/>
</dbReference>
<dbReference type="Gene3D" id="1.25.40.120">
    <property type="entry name" value="Protein prenylyltransferase"/>
    <property type="match status" value="1"/>
</dbReference>
<gene>
    <name evidence="14" type="ORF">DIURU_003650</name>
</gene>
<evidence type="ECO:0000256" key="6">
    <source>
        <dbReference type="ARBA" id="ARBA00022679"/>
    </source>
</evidence>
<comment type="cofactor">
    <cofactor evidence="1">
        <name>Mg(2+)</name>
        <dbReference type="ChEBI" id="CHEBI:18420"/>
    </cofactor>
</comment>
<dbReference type="PANTHER" id="PTHR11129">
    <property type="entry name" value="PROTEIN FARNESYLTRANSFERASE ALPHA SUBUNIT/RAB GERANYLGERANYL TRANSFERASE ALPHA SUBUNIT"/>
    <property type="match status" value="1"/>
</dbReference>
<sequence>MSSEEESPYSFDDVTPQPLDASPVCNIMYSDEYRAEVGTLLALMNRHEISERALWLTEQVLDQLASHYSVWIYRFDLVKGLNKSIVDELEWCEQIALDNEKNYQIWNYRQLLIEHATKDGGEFSAKRELPLISAMLDADCKNHHVWSYRWWLVRRFKLDTPEELEWVSSMLAQDLRNNSAWSHRYSVVFSMGGAISDDVVRREIDYTEKAIAQCPQNPSSWNYLRGIYRKYGAQCSSRPLHQLADGYRDVSLPALEVLAEHDPSYYSRLAEVDPIRRHYWAALSQPC</sequence>
<dbReference type="SUPFAM" id="SSF48439">
    <property type="entry name" value="Protein prenylyltransferase"/>
    <property type="match status" value="1"/>
</dbReference>
<dbReference type="EC" id="2.5.1.58" evidence="4"/>
<evidence type="ECO:0000313" key="14">
    <source>
        <dbReference type="EMBL" id="KAA8900787.1"/>
    </source>
</evidence>
<evidence type="ECO:0000256" key="2">
    <source>
        <dbReference type="ARBA" id="ARBA00006734"/>
    </source>
</evidence>
<evidence type="ECO:0000256" key="1">
    <source>
        <dbReference type="ARBA" id="ARBA00001946"/>
    </source>
</evidence>
<protein>
    <recommendedName>
        <fullName evidence="9">Protein farnesyltransferase/geranylgeranyltransferase type-1 subunit alpha</fullName>
        <ecNumber evidence="4">2.5.1.58</ecNumber>
        <ecNumber evidence="3">2.5.1.59</ecNumber>
    </recommendedName>
    <alternativeName>
        <fullName evidence="12">CAAX farnesyltransferase subunit alpha</fullName>
    </alternativeName>
    <alternativeName>
        <fullName evidence="11">FTase-alpha</fullName>
    </alternativeName>
    <alternativeName>
        <fullName evidence="10">Ras proteins prenyltransferase subunit alpha</fullName>
    </alternativeName>
    <alternativeName>
        <fullName evidence="13">Type I protein geranyl-geranyltransferase subunit alpha</fullName>
    </alternativeName>
</protein>
<keyword evidence="6" id="KW-0808">Transferase</keyword>
<dbReference type="Pfam" id="PF01239">
    <property type="entry name" value="PPTA"/>
    <property type="match status" value="4"/>
</dbReference>
<dbReference type="GO" id="GO:0005965">
    <property type="term" value="C:protein farnesyltransferase complex"/>
    <property type="evidence" value="ECO:0007669"/>
    <property type="project" value="TreeGrafter"/>
</dbReference>
<keyword evidence="8" id="KW-0460">Magnesium</keyword>
<keyword evidence="7" id="KW-0677">Repeat</keyword>
<evidence type="ECO:0000256" key="8">
    <source>
        <dbReference type="ARBA" id="ARBA00022842"/>
    </source>
</evidence>
<evidence type="ECO:0000256" key="3">
    <source>
        <dbReference type="ARBA" id="ARBA00012700"/>
    </source>
</evidence>
<dbReference type="GO" id="GO:0004662">
    <property type="term" value="F:CAAX-protein geranylgeranyltransferase activity"/>
    <property type="evidence" value="ECO:0007669"/>
    <property type="project" value="UniProtKB-EC"/>
</dbReference>
<comment type="caution">
    <text evidence="14">The sequence shown here is derived from an EMBL/GenBank/DDBJ whole genome shotgun (WGS) entry which is preliminary data.</text>
</comment>
<evidence type="ECO:0000313" key="15">
    <source>
        <dbReference type="Proteomes" id="UP000449547"/>
    </source>
</evidence>